<dbReference type="Pfam" id="PF00535">
    <property type="entry name" value="Glycos_transf_2"/>
    <property type="match status" value="1"/>
</dbReference>
<keyword evidence="2" id="KW-1133">Transmembrane helix</keyword>
<dbReference type="Pfam" id="PF02958">
    <property type="entry name" value="EcKL"/>
    <property type="match status" value="1"/>
</dbReference>
<dbReference type="EMBL" id="PVNK01000283">
    <property type="protein sequence ID" value="PRP90349.1"/>
    <property type="molecule type" value="Genomic_DNA"/>
</dbReference>
<dbReference type="EC" id="2.4.-.-" evidence="5"/>
<keyword evidence="5" id="KW-0328">Glycosyltransferase</keyword>
<reference evidence="5 6" key="1">
    <citation type="submission" date="2018-03" db="EMBL/GenBank/DDBJ databases">
        <title>Draft Genome Sequences of the Obligatory Marine Myxobacteria Enhygromyxa salina SWB005.</title>
        <authorList>
            <person name="Poehlein A."/>
            <person name="Moghaddam J.A."/>
            <person name="Harms H."/>
            <person name="Alanjari M."/>
            <person name="Koenig G.M."/>
            <person name="Daniel R."/>
            <person name="Schaeberle T.F."/>
        </authorList>
    </citation>
    <scope>NUCLEOTIDE SEQUENCE [LARGE SCALE GENOMIC DNA]</scope>
    <source>
        <strain evidence="5 6">SWB005</strain>
    </source>
</reference>
<dbReference type="InterPro" id="IPR029044">
    <property type="entry name" value="Nucleotide-diphossugar_trans"/>
</dbReference>
<dbReference type="Gene3D" id="3.90.1200.10">
    <property type="match status" value="1"/>
</dbReference>
<dbReference type="SUPFAM" id="SSF53448">
    <property type="entry name" value="Nucleotide-diphospho-sugar transferases"/>
    <property type="match status" value="1"/>
</dbReference>
<dbReference type="InterPro" id="IPR050834">
    <property type="entry name" value="Glycosyltransf_2"/>
</dbReference>
<protein>
    <submittedName>
        <fullName evidence="5">Putative glycosyltransferase EpsH</fullName>
        <ecNumber evidence="5">2.4.-.-</ecNumber>
    </submittedName>
</protein>
<organism evidence="5 6">
    <name type="scientific">Enhygromyxa salina</name>
    <dbReference type="NCBI Taxonomy" id="215803"/>
    <lineage>
        <taxon>Bacteria</taxon>
        <taxon>Pseudomonadati</taxon>
        <taxon>Myxococcota</taxon>
        <taxon>Polyangia</taxon>
        <taxon>Nannocystales</taxon>
        <taxon>Nannocystaceae</taxon>
        <taxon>Enhygromyxa</taxon>
    </lineage>
</organism>
<gene>
    <name evidence="5" type="primary">epsH_2</name>
    <name evidence="5" type="ORF">ENSA5_65460</name>
</gene>
<dbReference type="InterPro" id="IPR011009">
    <property type="entry name" value="Kinase-like_dom_sf"/>
</dbReference>
<dbReference type="InterPro" id="IPR001173">
    <property type="entry name" value="Glyco_trans_2-like"/>
</dbReference>
<proteinExistence type="predicted"/>
<keyword evidence="5" id="KW-0808">Transferase</keyword>
<name>A0A2S9XBW6_9BACT</name>
<feature type="region of interest" description="Disordered" evidence="1">
    <location>
        <begin position="855"/>
        <end position="927"/>
    </location>
</feature>
<evidence type="ECO:0000259" key="3">
    <source>
        <dbReference type="Pfam" id="PF00535"/>
    </source>
</evidence>
<feature type="domain" description="Glycoside hydrolase family 2 catalytic" evidence="4">
    <location>
        <begin position="37"/>
        <end position="251"/>
    </location>
</feature>
<evidence type="ECO:0000313" key="5">
    <source>
        <dbReference type="EMBL" id="PRP90349.1"/>
    </source>
</evidence>
<dbReference type="InterPro" id="IPR004119">
    <property type="entry name" value="EcKL"/>
</dbReference>
<feature type="transmembrane region" description="Helical" evidence="2">
    <location>
        <begin position="636"/>
        <end position="655"/>
    </location>
</feature>
<keyword evidence="2" id="KW-0812">Transmembrane</keyword>
<feature type="compositionally biased region" description="Acidic residues" evidence="1">
    <location>
        <begin position="865"/>
        <end position="892"/>
    </location>
</feature>
<accession>A0A2S9XBW6</accession>
<evidence type="ECO:0000256" key="1">
    <source>
        <dbReference type="SAM" id="MobiDB-lite"/>
    </source>
</evidence>
<keyword evidence="2" id="KW-0472">Membrane</keyword>
<dbReference type="RefSeq" id="WP_181198406.1">
    <property type="nucleotide sequence ID" value="NZ_PVNK01000283.1"/>
</dbReference>
<dbReference type="PANTHER" id="PTHR43685:SF2">
    <property type="entry name" value="GLYCOSYLTRANSFERASE 2-LIKE DOMAIN-CONTAINING PROTEIN"/>
    <property type="match status" value="1"/>
</dbReference>
<dbReference type="PANTHER" id="PTHR43685">
    <property type="entry name" value="GLYCOSYLTRANSFERASE"/>
    <property type="match status" value="1"/>
</dbReference>
<dbReference type="SUPFAM" id="SSF56112">
    <property type="entry name" value="Protein kinase-like (PK-like)"/>
    <property type="match status" value="1"/>
</dbReference>
<dbReference type="Gene3D" id="3.20.20.80">
    <property type="entry name" value="Glycosidases"/>
    <property type="match status" value="1"/>
</dbReference>
<feature type="transmembrane region" description="Helical" evidence="2">
    <location>
        <begin position="613"/>
        <end position="630"/>
    </location>
</feature>
<dbReference type="SUPFAM" id="SSF51445">
    <property type="entry name" value="(Trans)glycosidases"/>
    <property type="match status" value="1"/>
</dbReference>
<dbReference type="GO" id="GO:0004553">
    <property type="term" value="F:hydrolase activity, hydrolyzing O-glycosyl compounds"/>
    <property type="evidence" value="ECO:0007669"/>
    <property type="project" value="InterPro"/>
</dbReference>
<dbReference type="Pfam" id="PF02836">
    <property type="entry name" value="Glyco_hydro_2_C"/>
    <property type="match status" value="1"/>
</dbReference>
<evidence type="ECO:0000259" key="4">
    <source>
        <dbReference type="Pfam" id="PF02836"/>
    </source>
</evidence>
<evidence type="ECO:0000256" key="2">
    <source>
        <dbReference type="SAM" id="Phobius"/>
    </source>
</evidence>
<dbReference type="InterPro" id="IPR006103">
    <property type="entry name" value="Glyco_hydro_2_cat"/>
</dbReference>
<keyword evidence="6" id="KW-1185">Reference proteome</keyword>
<dbReference type="Gene3D" id="3.90.550.10">
    <property type="entry name" value="Spore Coat Polysaccharide Biosynthesis Protein SpsA, Chain A"/>
    <property type="match status" value="1"/>
</dbReference>
<evidence type="ECO:0000313" key="6">
    <source>
        <dbReference type="Proteomes" id="UP000237968"/>
    </source>
</evidence>
<dbReference type="GO" id="GO:0016757">
    <property type="term" value="F:glycosyltransferase activity"/>
    <property type="evidence" value="ECO:0007669"/>
    <property type="project" value="UniProtKB-KW"/>
</dbReference>
<feature type="domain" description="Glycosyltransferase 2-like" evidence="3">
    <location>
        <begin position="330"/>
        <end position="484"/>
    </location>
</feature>
<dbReference type="Proteomes" id="UP000237968">
    <property type="component" value="Unassembled WGS sequence"/>
</dbReference>
<dbReference type="AlphaFoldDB" id="A0A2S9XBW6"/>
<dbReference type="GO" id="GO:0005975">
    <property type="term" value="P:carbohydrate metabolic process"/>
    <property type="evidence" value="ECO:0007669"/>
    <property type="project" value="InterPro"/>
</dbReference>
<dbReference type="InterPro" id="IPR017853">
    <property type="entry name" value="GH"/>
</dbReference>
<comment type="caution">
    <text evidence="5">The sequence shown here is derived from an EMBL/GenBank/DDBJ whole genome shotgun (WGS) entry which is preliminary data.</text>
</comment>
<sequence length="1245" mass="136091">MMDGARTTPAPRAASRREAAIADELARTSRPGPRPRVRGKFLVIGDHELWVRGVTYGTFAGQTEGEDYPPDAVLERDFATMRANGVNAVRCYTAPPRRLLDAAWRHGLRVMVGLAWEQHVAFLEDPGRARDIARRVGEGVRRCAGHPAVLCYVIGNEIPASIVRWHGRRRVERFLRRLYRAAKREDPDGLVTYVNFPTTEYLNLPFLDLCCFNVYLECDEQLAAYLARLQNLAGDRPLLMAEIGLDSQRKGLDEQARGLAGQVRTTFAAGCAGAFIFAWTDEWHRGGCEIEDWDFGLVTRDRQAKPALAAVRRALVEVPFAADEAWPRISVVVCSFNGAATIRDTLRGLRRLEYPDYEVIVVDDGSTDATPKIVAEYPEVWLIRTENRGLSAARNLGWQAAEGEIVAYIDDDAYPDPHWLHFLAHGFTTGDWVGVGGPNLAPPGDGPIADCVANAPGGPVQVLISDVEAEHIPGCNMAFRREALAAIDGFDPRYRAAGDDVDLCWRLQESGGRIGFHAGAMNWHHRRNSLIAYWRQQIGYGKAEALLEDKWPERYSAVGHLAWAGRLYGRGVQLAIPFGRARVRGGVWGSAAYQSLYEPAPSGLLALPLMPEWWLVIAALAALALLGLSWPPLLLVVPAVCLAIAAPLTQAAIAASRARFPVAPRSRGEALQRWLLTFCMHLVQPLARLTGRIRHGLTPWRRRGRASTLARARPAQEPIWAESWESPERRLERLEGAVRAQGVIVRRGGELDDWDLELRGGLCSYLRTVVAVEEHGQGKQLIRAAARPRTAILARVSTLVSLALAVAAAHGEAWIAAAALLFAALVFARKIQRDHAVALGGWVAAWDQLRSRSARGVAVAQPDETGPDETGPDETGPDEAGPDETGPDETGPDETGPAQVARGAEPEPREPTPAADPRPVAVAEQARHPAATAWARISAKPVRAVAPIREPRPFSRNSAIYRLCGAGVSGGDVIAKHASRPVFEIERVAHEQVLPRLAVPRIQLYGAVESNRDGWLFLEDAGERAFDDDHGGVVATWLGRFHVAAAAASATAGWPLPSQHASRFRTRLEVALERVHDALDQPRVADEDRRKLRRLVSLSDALLARWAELAGLADAMPTTLVHGDLAAKNGRLRTSSAGLELVMLDWEMAGYGSPAIDLGALWYAYADPRPLILGPYAAEVGRAWGCSDADIERATLAGRALRIVAAIEWASVSLPYPPVARSVRKLRRHVGRLEQLMTDLGPGLP</sequence>